<dbReference type="Proteomes" id="UP001239111">
    <property type="component" value="Chromosome 3"/>
</dbReference>
<sequence>MELVILVITCALLSDVGYSLADRTTTFPSLDEGSQASRDASKSKLLKRWEKIVKNMKNKVDSIVKRLSGDRISCNAEPKIDNYFYKTESTDADPEVDIDLMEAGPSNVGSPTDLYTFEAGSSGEKPNTNCVSNIDRIPDSLSSEEMKILRSLERQNEKIRSLRERMNLNWPKAEPPLNPDPTQRPRPGAGLLLPHWTPRTRFFFNLDQNLDERGRLEQRKAQLIVELDYLESMTSRYRNHIMPYIRSRHQQGNEIAIAPGRVTFEALHEGHYDNMCNRMTEARQEVNSITRQISDMNGGSQRLTCDNPNRSRSEK</sequence>
<organism evidence="1 2">
    <name type="scientific">Eretmocerus hayati</name>
    <dbReference type="NCBI Taxonomy" id="131215"/>
    <lineage>
        <taxon>Eukaryota</taxon>
        <taxon>Metazoa</taxon>
        <taxon>Ecdysozoa</taxon>
        <taxon>Arthropoda</taxon>
        <taxon>Hexapoda</taxon>
        <taxon>Insecta</taxon>
        <taxon>Pterygota</taxon>
        <taxon>Neoptera</taxon>
        <taxon>Endopterygota</taxon>
        <taxon>Hymenoptera</taxon>
        <taxon>Apocrita</taxon>
        <taxon>Proctotrupomorpha</taxon>
        <taxon>Chalcidoidea</taxon>
        <taxon>Aphelinidae</taxon>
        <taxon>Aphelininae</taxon>
        <taxon>Eretmocerus</taxon>
    </lineage>
</organism>
<gene>
    <name evidence="1" type="ORF">QAD02_000211</name>
</gene>
<proteinExistence type="predicted"/>
<name>A0ACC2NFC2_9HYME</name>
<protein>
    <submittedName>
        <fullName evidence="1">Uncharacterized protein</fullName>
    </submittedName>
</protein>
<accession>A0ACC2NFC2</accession>
<evidence type="ECO:0000313" key="2">
    <source>
        <dbReference type="Proteomes" id="UP001239111"/>
    </source>
</evidence>
<keyword evidence="2" id="KW-1185">Reference proteome</keyword>
<comment type="caution">
    <text evidence="1">The sequence shown here is derived from an EMBL/GenBank/DDBJ whole genome shotgun (WGS) entry which is preliminary data.</text>
</comment>
<evidence type="ECO:0000313" key="1">
    <source>
        <dbReference type="EMBL" id="KAJ8668952.1"/>
    </source>
</evidence>
<reference evidence="1" key="1">
    <citation type="submission" date="2023-04" db="EMBL/GenBank/DDBJ databases">
        <title>A chromosome-level genome assembly of the parasitoid wasp Eretmocerus hayati.</title>
        <authorList>
            <person name="Zhong Y."/>
            <person name="Liu S."/>
            <person name="Liu Y."/>
        </authorList>
    </citation>
    <scope>NUCLEOTIDE SEQUENCE</scope>
    <source>
        <strain evidence="1">ZJU_SS_LIU_2023</strain>
    </source>
</reference>
<dbReference type="EMBL" id="CM056743">
    <property type="protein sequence ID" value="KAJ8668952.1"/>
    <property type="molecule type" value="Genomic_DNA"/>
</dbReference>